<evidence type="ECO:0000256" key="1">
    <source>
        <dbReference type="SAM" id="MobiDB-lite"/>
    </source>
</evidence>
<name>A0ABR9UP43_9CHRO</name>
<evidence type="ECO:0000313" key="5">
    <source>
        <dbReference type="Proteomes" id="UP000651156"/>
    </source>
</evidence>
<dbReference type="RefSeq" id="WP_193931249.1">
    <property type="nucleotide sequence ID" value="NZ_CAWPMZ010000016.1"/>
</dbReference>
<evidence type="ECO:0000256" key="2">
    <source>
        <dbReference type="SAM" id="Phobius"/>
    </source>
</evidence>
<feature type="transmembrane region" description="Helical" evidence="2">
    <location>
        <begin position="574"/>
        <end position="597"/>
    </location>
</feature>
<dbReference type="SMART" id="SM00332">
    <property type="entry name" value="PP2Cc"/>
    <property type="match status" value="1"/>
</dbReference>
<feature type="region of interest" description="Disordered" evidence="1">
    <location>
        <begin position="739"/>
        <end position="758"/>
    </location>
</feature>
<dbReference type="PROSITE" id="PS51746">
    <property type="entry name" value="PPM_2"/>
    <property type="match status" value="1"/>
</dbReference>
<dbReference type="EMBL" id="JADEWN010000011">
    <property type="protein sequence ID" value="MBE9190041.1"/>
    <property type="molecule type" value="Genomic_DNA"/>
</dbReference>
<dbReference type="CDD" id="cd00143">
    <property type="entry name" value="PP2Cc"/>
    <property type="match status" value="1"/>
</dbReference>
<keyword evidence="2" id="KW-1133">Transmembrane helix</keyword>
<dbReference type="Gene3D" id="3.60.40.10">
    <property type="entry name" value="PPM-type phosphatase domain"/>
    <property type="match status" value="1"/>
</dbReference>
<gene>
    <name evidence="4" type="ORF">IQ230_06635</name>
</gene>
<comment type="caution">
    <text evidence="4">The sequence shown here is derived from an EMBL/GenBank/DDBJ whole genome shotgun (WGS) entry which is preliminary data.</text>
</comment>
<evidence type="ECO:0000259" key="3">
    <source>
        <dbReference type="PROSITE" id="PS51746"/>
    </source>
</evidence>
<dbReference type="Pfam" id="PF13672">
    <property type="entry name" value="PP2C_2"/>
    <property type="match status" value="1"/>
</dbReference>
<protein>
    <submittedName>
        <fullName evidence="4">Protein phosphatase 2C domain-containing protein</fullName>
    </submittedName>
</protein>
<organism evidence="4 5">
    <name type="scientific">Gloeocapsopsis crepidinum LEGE 06123</name>
    <dbReference type="NCBI Taxonomy" id="588587"/>
    <lineage>
        <taxon>Bacteria</taxon>
        <taxon>Bacillati</taxon>
        <taxon>Cyanobacteriota</taxon>
        <taxon>Cyanophyceae</taxon>
        <taxon>Oscillatoriophycideae</taxon>
        <taxon>Chroococcales</taxon>
        <taxon>Chroococcaceae</taxon>
        <taxon>Gloeocapsopsis</taxon>
    </lineage>
</organism>
<proteinExistence type="predicted"/>
<reference evidence="4 5" key="1">
    <citation type="submission" date="2020-10" db="EMBL/GenBank/DDBJ databases">
        <authorList>
            <person name="Castelo-Branco R."/>
            <person name="Eusebio N."/>
            <person name="Adriana R."/>
            <person name="Vieira A."/>
            <person name="Brugerolle De Fraissinette N."/>
            <person name="Rezende De Castro R."/>
            <person name="Schneider M.P."/>
            <person name="Vasconcelos V."/>
            <person name="Leao P.N."/>
        </authorList>
    </citation>
    <scope>NUCLEOTIDE SEQUENCE [LARGE SCALE GENOMIC DNA]</scope>
    <source>
        <strain evidence="4 5">LEGE 06123</strain>
    </source>
</reference>
<dbReference type="SMART" id="SM00331">
    <property type="entry name" value="PP2C_SIG"/>
    <property type="match status" value="1"/>
</dbReference>
<evidence type="ECO:0000313" key="4">
    <source>
        <dbReference type="EMBL" id="MBE9190041.1"/>
    </source>
</evidence>
<dbReference type="InterPro" id="IPR036457">
    <property type="entry name" value="PPM-type-like_dom_sf"/>
</dbReference>
<dbReference type="SUPFAM" id="SSF81606">
    <property type="entry name" value="PP2C-like"/>
    <property type="match status" value="1"/>
</dbReference>
<sequence>MQNEAARLQCPNEHCKAANNESDKYCQQCGTFIPKLYLWAVGSGIEEYRVGEIAAERYLLKSKRLFLDTKPGLPPETQQYEITTATKPYLRLIPYRLQIPQVYGFLPGQANCDIFLLEAPVYSQATPLAGQLLPTLYDAWQDATSLRQLHWLWQIAQLWQPLSSEGVVSSLLDLQLLRVEGSLVRLLQLRADQDSQPTIAELGQLWLELVDQARPNIVEFLNQLCCSMLKGVLSTDALVAALDRGIAELGRSQARKLVISTYTDPGPTRQRNEDACYPASGNTITSPKPAVVIVCDGIGGHEGGNVASQLAVDVLQQVKQLPLDDINLDATALTNDLERFVRLANDRISQRNDNEHRFGRQRMGTTLVMAVERAHEMYITHVGDSRAYWITRTGCHQLTLDDDVASREVRLGYSLYRNALAQASSGSLVQALGMSSSTALHPTVQRFVLDEDCIFLLCSDGLSDYDRVEEYWDTAILPAINGNIQEADAVARLVEIGNTQNGHDNVTVALVGCKVEYSEPAIPLSITLFEDVVHFQERDNTTKAIAYRTEQDATVNLTPSSSDKLRQSHSIKRLLLPMLLGAILLLTGGGLLAYFLLGLNRTKQPLNYPTVPSPVALPTEPPITQSVAASTLSVGTLVQINRQIDLEQNPSAIAASTSQSQIAQVPTNGILKVTSRKENLQQGDLLRLKFLCVSDNTAEIDVSPNSRQLQQNTTSPLIQLGQEGWIHQTTLLPSVEKTLGQTKSNSCPVSTNPTTSTP</sequence>
<keyword evidence="5" id="KW-1185">Reference proteome</keyword>
<keyword evidence="2" id="KW-0812">Transmembrane</keyword>
<dbReference type="Proteomes" id="UP000651156">
    <property type="component" value="Unassembled WGS sequence"/>
</dbReference>
<accession>A0ABR9UP43</accession>
<dbReference type="InterPro" id="IPR001932">
    <property type="entry name" value="PPM-type_phosphatase-like_dom"/>
</dbReference>
<feature type="domain" description="PPM-type phosphatase" evidence="3">
    <location>
        <begin position="258"/>
        <end position="513"/>
    </location>
</feature>
<keyword evidence="2" id="KW-0472">Membrane</keyword>